<feature type="transmembrane region" description="Helical" evidence="5">
    <location>
        <begin position="439"/>
        <end position="463"/>
    </location>
</feature>
<dbReference type="AlphaFoldDB" id="A0AA40F426"/>
<keyword evidence="8" id="KW-1185">Reference proteome</keyword>
<feature type="transmembrane region" description="Helical" evidence="5">
    <location>
        <begin position="412"/>
        <end position="432"/>
    </location>
</feature>
<reference evidence="7" key="1">
    <citation type="submission" date="2023-06" db="EMBL/GenBank/DDBJ databases">
        <title>Genome-scale phylogeny and comparative genomics of the fungal order Sordariales.</title>
        <authorList>
            <consortium name="Lawrence Berkeley National Laboratory"/>
            <person name="Hensen N."/>
            <person name="Bonometti L."/>
            <person name="Westerberg I."/>
            <person name="Brannstrom I.O."/>
            <person name="Guillou S."/>
            <person name="Cros-Aarteil S."/>
            <person name="Calhoun S."/>
            <person name="Haridas S."/>
            <person name="Kuo A."/>
            <person name="Mondo S."/>
            <person name="Pangilinan J."/>
            <person name="Riley R."/>
            <person name="LaButti K."/>
            <person name="Andreopoulos B."/>
            <person name="Lipzen A."/>
            <person name="Chen C."/>
            <person name="Yanf M."/>
            <person name="Daum C."/>
            <person name="Ng V."/>
            <person name="Clum A."/>
            <person name="Steindorff A."/>
            <person name="Ohm R."/>
            <person name="Martin F."/>
            <person name="Silar P."/>
            <person name="Natvig D."/>
            <person name="Lalanne C."/>
            <person name="Gautier V."/>
            <person name="Ament-velasquez S.L."/>
            <person name="Kruys A."/>
            <person name="Hutchinson M.I."/>
            <person name="Powell A.J."/>
            <person name="Barry K."/>
            <person name="Miller A.N."/>
            <person name="Grigoriev I.V."/>
            <person name="Debuchy R."/>
            <person name="Gladieux P."/>
            <person name="Thoren M.H."/>
            <person name="Johannesson H."/>
        </authorList>
    </citation>
    <scope>NUCLEOTIDE SEQUENCE</scope>
    <source>
        <strain evidence="7">SMH3187-1</strain>
    </source>
</reference>
<feature type="transmembrane region" description="Helical" evidence="5">
    <location>
        <begin position="475"/>
        <end position="495"/>
    </location>
</feature>
<name>A0AA40F426_9PEZI</name>
<dbReference type="SUPFAM" id="SSF103473">
    <property type="entry name" value="MFS general substrate transporter"/>
    <property type="match status" value="1"/>
</dbReference>
<keyword evidence="4 5" id="KW-0472">Membrane</keyword>
<evidence type="ECO:0000313" key="7">
    <source>
        <dbReference type="EMBL" id="KAK0750686.1"/>
    </source>
</evidence>
<feature type="transmembrane region" description="Helical" evidence="5">
    <location>
        <begin position="227"/>
        <end position="247"/>
    </location>
</feature>
<gene>
    <name evidence="7" type="ORF">B0T18DRAFT_425453</name>
</gene>
<evidence type="ECO:0000256" key="2">
    <source>
        <dbReference type="ARBA" id="ARBA00022692"/>
    </source>
</evidence>
<evidence type="ECO:0000259" key="6">
    <source>
        <dbReference type="PROSITE" id="PS50850"/>
    </source>
</evidence>
<accession>A0AA40F426</accession>
<evidence type="ECO:0000256" key="3">
    <source>
        <dbReference type="ARBA" id="ARBA00022989"/>
    </source>
</evidence>
<dbReference type="InterPro" id="IPR036259">
    <property type="entry name" value="MFS_trans_sf"/>
</dbReference>
<keyword evidence="3 5" id="KW-1133">Transmembrane helix</keyword>
<feature type="transmembrane region" description="Helical" evidence="5">
    <location>
        <begin position="69"/>
        <end position="88"/>
    </location>
</feature>
<protein>
    <submittedName>
        <fullName evidence="7">Major facilitator superfamily transporter</fullName>
    </submittedName>
</protein>
<feature type="transmembrane region" description="Helical" evidence="5">
    <location>
        <begin position="139"/>
        <end position="157"/>
    </location>
</feature>
<evidence type="ECO:0000313" key="8">
    <source>
        <dbReference type="Proteomes" id="UP001172155"/>
    </source>
</evidence>
<keyword evidence="2 5" id="KW-0812">Transmembrane</keyword>
<dbReference type="PANTHER" id="PTHR23502:SF181">
    <property type="entry name" value="MAJOR FACILITATOR SUPERFAMILY (MFS) PROFILE DOMAIN-CONTAINING PROTEIN"/>
    <property type="match status" value="1"/>
</dbReference>
<proteinExistence type="predicted"/>
<dbReference type="InterPro" id="IPR020846">
    <property type="entry name" value="MFS_dom"/>
</dbReference>
<dbReference type="Proteomes" id="UP001172155">
    <property type="component" value="Unassembled WGS sequence"/>
</dbReference>
<feature type="transmembrane region" description="Helical" evidence="5">
    <location>
        <begin position="377"/>
        <end position="397"/>
    </location>
</feature>
<evidence type="ECO:0000256" key="5">
    <source>
        <dbReference type="SAM" id="Phobius"/>
    </source>
</evidence>
<comment type="subcellular location">
    <subcellularLocation>
        <location evidence="1">Membrane</location>
        <topology evidence="1">Multi-pass membrane protein</topology>
    </subcellularLocation>
</comment>
<dbReference type="InterPro" id="IPR011701">
    <property type="entry name" value="MFS"/>
</dbReference>
<dbReference type="GO" id="GO:0005886">
    <property type="term" value="C:plasma membrane"/>
    <property type="evidence" value="ECO:0007669"/>
    <property type="project" value="TreeGrafter"/>
</dbReference>
<feature type="domain" description="Major facilitator superfamily (MFS) profile" evidence="6">
    <location>
        <begin position="71"/>
        <end position="509"/>
    </location>
</feature>
<dbReference type="GO" id="GO:0022857">
    <property type="term" value="F:transmembrane transporter activity"/>
    <property type="evidence" value="ECO:0007669"/>
    <property type="project" value="InterPro"/>
</dbReference>
<organism evidence="7 8">
    <name type="scientific">Schizothecium vesticola</name>
    <dbReference type="NCBI Taxonomy" id="314040"/>
    <lineage>
        <taxon>Eukaryota</taxon>
        <taxon>Fungi</taxon>
        <taxon>Dikarya</taxon>
        <taxon>Ascomycota</taxon>
        <taxon>Pezizomycotina</taxon>
        <taxon>Sordariomycetes</taxon>
        <taxon>Sordariomycetidae</taxon>
        <taxon>Sordariales</taxon>
        <taxon>Schizotheciaceae</taxon>
        <taxon>Schizothecium</taxon>
    </lineage>
</organism>
<dbReference type="PROSITE" id="PS50850">
    <property type="entry name" value="MFS"/>
    <property type="match status" value="1"/>
</dbReference>
<sequence length="509" mass="55356">MSGWKYAFSLSNEDVDNANPPGTADLIDRRDAELEDGKGTSRSHQLEVAHPIRSADPADPLNWPTWRKAAVLAIASLYAFVANFVSASPAPALQIWNRTFREQRSYPELTYFIAVNVLFLGASNILWVPLSNWMGRRPVLLVATLVMTLCTAWCGLARSYDSLLAARIFQGIGAGAADTVAPALIGDVFSMDHRGRAMAVYTVSLTIGPIVGGISGGYIAYQLGWVYIFWVGTALAAACFIGVALLMPETLYIGAQEHPSTRAYQPFTFAQGVGFGPLHGNLLRHFFQPWKSLALPGTWVVMLHYAGLIGGIVTVSIVGPQLVAMPPYLWQSNAGLINVGGLVGAAIGYGYTHLLSDSRLQARAKHGGRRVAEPEDRLPTMFLPLAVTTGGFFVFGFCAQHPGQNRWVGLEVGYSMLAFGLAQIPSIGFNYLIDSYSHLAADCFVSVTILRSVIAFAWTFFVSHWVEDRGAAEPFGIFGMLMGLFSLTAVPLCWYGKRMRIATASHFET</sequence>
<evidence type="ECO:0000256" key="1">
    <source>
        <dbReference type="ARBA" id="ARBA00004141"/>
    </source>
</evidence>
<feature type="transmembrane region" description="Helical" evidence="5">
    <location>
        <begin position="199"/>
        <end position="221"/>
    </location>
</feature>
<evidence type="ECO:0000256" key="4">
    <source>
        <dbReference type="ARBA" id="ARBA00023136"/>
    </source>
</evidence>
<dbReference type="EMBL" id="JAUKUD010000002">
    <property type="protein sequence ID" value="KAK0750686.1"/>
    <property type="molecule type" value="Genomic_DNA"/>
</dbReference>
<dbReference type="Pfam" id="PF07690">
    <property type="entry name" value="MFS_1"/>
    <property type="match status" value="1"/>
</dbReference>
<dbReference type="PANTHER" id="PTHR23502">
    <property type="entry name" value="MAJOR FACILITATOR SUPERFAMILY"/>
    <property type="match status" value="1"/>
</dbReference>
<feature type="transmembrane region" description="Helical" evidence="5">
    <location>
        <begin position="109"/>
        <end position="127"/>
    </location>
</feature>
<comment type="caution">
    <text evidence="7">The sequence shown here is derived from an EMBL/GenBank/DDBJ whole genome shotgun (WGS) entry which is preliminary data.</text>
</comment>
<dbReference type="Gene3D" id="1.20.1250.20">
    <property type="entry name" value="MFS general substrate transporter like domains"/>
    <property type="match status" value="1"/>
</dbReference>
<feature type="transmembrane region" description="Helical" evidence="5">
    <location>
        <begin position="335"/>
        <end position="356"/>
    </location>
</feature>
<feature type="transmembrane region" description="Helical" evidence="5">
    <location>
        <begin position="293"/>
        <end position="315"/>
    </location>
</feature>